<keyword evidence="3" id="KW-0479">Metal-binding</keyword>
<organism evidence="6 7">
    <name type="scientific">Hoeflea poritis</name>
    <dbReference type="NCBI Taxonomy" id="2993659"/>
    <lineage>
        <taxon>Bacteria</taxon>
        <taxon>Pseudomonadati</taxon>
        <taxon>Pseudomonadota</taxon>
        <taxon>Alphaproteobacteria</taxon>
        <taxon>Hyphomicrobiales</taxon>
        <taxon>Rhizobiaceae</taxon>
        <taxon>Hoeflea</taxon>
    </lineage>
</organism>
<dbReference type="Pfam" id="PF00501">
    <property type="entry name" value="AMP-binding"/>
    <property type="match status" value="1"/>
</dbReference>
<dbReference type="InterPro" id="IPR045851">
    <property type="entry name" value="AMP-bd_C_sf"/>
</dbReference>
<reference evidence="6" key="1">
    <citation type="submission" date="2022-11" db="EMBL/GenBank/DDBJ databases">
        <title>Hoeflea poritis sp. nov., isolated from scleractinian coral Porites lutea.</title>
        <authorList>
            <person name="Zhang G."/>
            <person name="Wei Q."/>
            <person name="Cai L."/>
        </authorList>
    </citation>
    <scope>NUCLEOTIDE SEQUENCE</scope>
    <source>
        <strain evidence="6">E7-10</strain>
    </source>
</reference>
<keyword evidence="2" id="KW-0436">Ligase</keyword>
<protein>
    <submittedName>
        <fullName evidence="6">Class I adenylate-forming enzyme family protein</fullName>
    </submittedName>
</protein>
<evidence type="ECO:0000313" key="6">
    <source>
        <dbReference type="EMBL" id="MDA4846206.1"/>
    </source>
</evidence>
<name>A0ABT4VNF2_9HYPH</name>
<keyword evidence="7" id="KW-1185">Reference proteome</keyword>
<dbReference type="Pfam" id="PF13193">
    <property type="entry name" value="AMP-binding_C"/>
    <property type="match status" value="1"/>
</dbReference>
<evidence type="ECO:0000256" key="2">
    <source>
        <dbReference type="ARBA" id="ARBA00022598"/>
    </source>
</evidence>
<evidence type="ECO:0000256" key="1">
    <source>
        <dbReference type="ARBA" id="ARBA00006432"/>
    </source>
</evidence>
<dbReference type="SUPFAM" id="SSF56801">
    <property type="entry name" value="Acetyl-CoA synthetase-like"/>
    <property type="match status" value="1"/>
</dbReference>
<sequence length="480" mass="50907">MTDDLVSIPLFDAFPASAQVFDIRGERSLGSAELAAKIASGAALIAAQTDGRQGPVVIAEADAVDMLVMIFAAWAAGRCAVVVNPGLGAEEQENVIAHTGALAWYGKLACGFENPPQKQHAAFNPLGPDQPALVLMTSGTTGVPKGIVHTLRSLHARVSLNVAQMGAGPLQRSLCVLPMFFGHGLIGNCLTPLAAGGSLFLWCSPGLAEMASLGNVLDEHRISFMSSVPSFWKLAMRMSSPPQSAPERVHVGSAPLSIEHWRSIAQWTGTDNVYNMFGMTETANWIGGGTLADAEGRDGYVGHIWGGRCAVLGEDGSVSDTGKGEVLVQSPSIMQHYLDAPDKTDAAFIGGWFRTGDIGVVGDAGDLTLVGRIKSEINRAGIKIQAEEIDMLLERHPSVDEACAFGIEDPASGEVVAAAIVLGRNDAAASEDIRQWCRERVRAEAVPAVLYMVDEIPRNDRGKIVRSQVRAFAQQQEKTS</sequence>
<evidence type="ECO:0000259" key="5">
    <source>
        <dbReference type="Pfam" id="PF13193"/>
    </source>
</evidence>
<dbReference type="Gene3D" id="3.30.300.30">
    <property type="match status" value="1"/>
</dbReference>
<dbReference type="Gene3D" id="3.40.50.12780">
    <property type="entry name" value="N-terminal domain of ligase-like"/>
    <property type="match status" value="1"/>
</dbReference>
<gene>
    <name evidence="6" type="ORF">OOZ53_12645</name>
</gene>
<evidence type="ECO:0000259" key="4">
    <source>
        <dbReference type="Pfam" id="PF00501"/>
    </source>
</evidence>
<proteinExistence type="inferred from homology"/>
<dbReference type="Proteomes" id="UP001148313">
    <property type="component" value="Unassembled WGS sequence"/>
</dbReference>
<dbReference type="EMBL" id="JAPJZH010000007">
    <property type="protein sequence ID" value="MDA4846206.1"/>
    <property type="molecule type" value="Genomic_DNA"/>
</dbReference>
<dbReference type="InterPro" id="IPR025110">
    <property type="entry name" value="AMP-bd_C"/>
</dbReference>
<feature type="domain" description="AMP-binding enzyme C-terminal" evidence="5">
    <location>
        <begin position="388"/>
        <end position="463"/>
    </location>
</feature>
<dbReference type="RefSeq" id="WP_271089936.1">
    <property type="nucleotide sequence ID" value="NZ_JAPJZH010000007.1"/>
</dbReference>
<dbReference type="PROSITE" id="PS00455">
    <property type="entry name" value="AMP_BINDING"/>
    <property type="match status" value="1"/>
</dbReference>
<evidence type="ECO:0000256" key="3">
    <source>
        <dbReference type="ARBA" id="ARBA00022723"/>
    </source>
</evidence>
<comment type="similarity">
    <text evidence="1">Belongs to the ATP-dependent AMP-binding enzyme family.</text>
</comment>
<comment type="caution">
    <text evidence="6">The sequence shown here is derived from an EMBL/GenBank/DDBJ whole genome shotgun (WGS) entry which is preliminary data.</text>
</comment>
<dbReference type="PANTHER" id="PTHR43201:SF5">
    <property type="entry name" value="MEDIUM-CHAIN ACYL-COA LIGASE ACSF2, MITOCHONDRIAL"/>
    <property type="match status" value="1"/>
</dbReference>
<dbReference type="CDD" id="cd04433">
    <property type="entry name" value="AFD_class_I"/>
    <property type="match status" value="1"/>
</dbReference>
<dbReference type="InterPro" id="IPR042099">
    <property type="entry name" value="ANL_N_sf"/>
</dbReference>
<dbReference type="InterPro" id="IPR000873">
    <property type="entry name" value="AMP-dep_synth/lig_dom"/>
</dbReference>
<feature type="domain" description="AMP-dependent synthetase/ligase" evidence="4">
    <location>
        <begin position="25"/>
        <end position="338"/>
    </location>
</feature>
<evidence type="ECO:0000313" key="7">
    <source>
        <dbReference type="Proteomes" id="UP001148313"/>
    </source>
</evidence>
<dbReference type="PANTHER" id="PTHR43201">
    <property type="entry name" value="ACYL-COA SYNTHETASE"/>
    <property type="match status" value="1"/>
</dbReference>
<dbReference type="InterPro" id="IPR020845">
    <property type="entry name" value="AMP-binding_CS"/>
</dbReference>
<accession>A0ABT4VNF2</accession>